<evidence type="ECO:0008006" key="4">
    <source>
        <dbReference type="Google" id="ProtNLM"/>
    </source>
</evidence>
<dbReference type="KEGG" id="thu:AC731_013125"/>
<feature type="transmembrane region" description="Helical" evidence="1">
    <location>
        <begin position="348"/>
        <end position="367"/>
    </location>
</feature>
<accession>A0A127K7Z6</accession>
<feature type="transmembrane region" description="Helical" evidence="1">
    <location>
        <begin position="182"/>
        <end position="203"/>
    </location>
</feature>
<keyword evidence="1" id="KW-0472">Membrane</keyword>
<dbReference type="AlphaFoldDB" id="A0A127K7Z6"/>
<sequence length="471" mass="52553">MMLAASMGEIINRDGIIYVRSAQAFLDDGLSAAMEVYNWPAYSILIALLSGMSGLSLEAAAHLVNAGLMVLLLDSFIRLCRQLDPVSARPWIAALVFLTFPPLAHSLEIYRDWGYLAFAMFAFTHLLRFWQDDVGQIKDALLWQGGMFAATLFRVEGAALLVLAPLALIFQARPWRARMWRTFLASSWSLPALLLGIALLALGEVQLGKFRDLLVYSNPSTVFGAFNDVAQQFSSALNKYSDDFAPHMLASGIVTVATWMAFKNLGAFIGLITLFGAYQFGLPRQNGHRLIYALIGIVTLIVITFLAARLIIVGRYALLASCLLMTITVWVSTRLFEASKRNRRGYRWAWLVVFTGLVIGALVNIGARPDYKAYIRDAGQWIKHSVPADTLVITNDFIIDYYAERPHGPKLDRLDKVRDHLAATSPPYYVVLRIKDHDMDEARALFATDPAKEFRSSRAPEGILIFHVETP</sequence>
<keyword evidence="1" id="KW-0812">Transmembrane</keyword>
<feature type="transmembrane region" description="Helical" evidence="1">
    <location>
        <begin position="318"/>
        <end position="336"/>
    </location>
</feature>
<name>A0A127K7Z6_9RHOO</name>
<evidence type="ECO:0000313" key="2">
    <source>
        <dbReference type="EMBL" id="AMO37794.1"/>
    </source>
</evidence>
<protein>
    <recommendedName>
        <fullName evidence="4">Glycosyltransferase RgtA/B/C/D-like domain-containing protein</fullName>
    </recommendedName>
</protein>
<dbReference type="EMBL" id="CP014646">
    <property type="protein sequence ID" value="AMO37794.1"/>
    <property type="molecule type" value="Genomic_DNA"/>
</dbReference>
<feature type="transmembrane region" description="Helical" evidence="1">
    <location>
        <begin position="290"/>
        <end position="312"/>
    </location>
</feature>
<feature type="transmembrane region" description="Helical" evidence="1">
    <location>
        <begin position="151"/>
        <end position="170"/>
    </location>
</feature>
<feature type="transmembrane region" description="Helical" evidence="1">
    <location>
        <begin position="256"/>
        <end position="278"/>
    </location>
</feature>
<organism evidence="2 3">
    <name type="scientific">Thauera humireducens</name>
    <dbReference type="NCBI Taxonomy" id="1134435"/>
    <lineage>
        <taxon>Bacteria</taxon>
        <taxon>Pseudomonadati</taxon>
        <taxon>Pseudomonadota</taxon>
        <taxon>Betaproteobacteria</taxon>
        <taxon>Rhodocyclales</taxon>
        <taxon>Zoogloeaceae</taxon>
        <taxon>Thauera</taxon>
    </lineage>
</organism>
<evidence type="ECO:0000313" key="3">
    <source>
        <dbReference type="Proteomes" id="UP000036902"/>
    </source>
</evidence>
<keyword evidence="3" id="KW-1185">Reference proteome</keyword>
<dbReference type="STRING" id="1134435.AC731_013125"/>
<dbReference type="Proteomes" id="UP000036902">
    <property type="component" value="Chromosome"/>
</dbReference>
<keyword evidence="1" id="KW-1133">Transmembrane helix</keyword>
<reference evidence="3" key="1">
    <citation type="submission" date="2016-03" db="EMBL/GenBank/DDBJ databases">
        <authorList>
            <person name="Ma C."/>
            <person name="Zhou S."/>
            <person name="Yang G."/>
        </authorList>
    </citation>
    <scope>NUCLEOTIDE SEQUENCE [LARGE SCALE GENOMIC DNA]</scope>
    <source>
        <strain evidence="3">SgZ-1</strain>
    </source>
</reference>
<gene>
    <name evidence="2" type="ORF">AC731_013125</name>
</gene>
<evidence type="ECO:0000256" key="1">
    <source>
        <dbReference type="SAM" id="Phobius"/>
    </source>
</evidence>
<proteinExistence type="predicted"/>